<proteinExistence type="predicted"/>
<protein>
    <submittedName>
        <fullName evidence="1">Uncharacterized protein</fullName>
    </submittedName>
</protein>
<dbReference type="InterPro" id="IPR027417">
    <property type="entry name" value="P-loop_NTPase"/>
</dbReference>
<name>A0A1T4NQC1_9FIRM</name>
<dbReference type="RefSeq" id="WP_078787515.1">
    <property type="nucleotide sequence ID" value="NZ_FMTO01000008.1"/>
</dbReference>
<gene>
    <name evidence="1" type="ORF">SAMN02745110_01680</name>
</gene>
<organism evidence="1 2">
    <name type="scientific">Eubacterium ruminantium</name>
    <dbReference type="NCBI Taxonomy" id="42322"/>
    <lineage>
        <taxon>Bacteria</taxon>
        <taxon>Bacillati</taxon>
        <taxon>Bacillota</taxon>
        <taxon>Clostridia</taxon>
        <taxon>Eubacteriales</taxon>
        <taxon>Eubacteriaceae</taxon>
        <taxon>Eubacterium</taxon>
    </lineage>
</organism>
<dbReference type="EMBL" id="FUXA01000009">
    <property type="protein sequence ID" value="SJZ81414.1"/>
    <property type="molecule type" value="Genomic_DNA"/>
</dbReference>
<dbReference type="Gene3D" id="3.40.50.300">
    <property type="entry name" value="P-loop containing nucleotide triphosphate hydrolases"/>
    <property type="match status" value="1"/>
</dbReference>
<evidence type="ECO:0000313" key="2">
    <source>
        <dbReference type="Proteomes" id="UP000189857"/>
    </source>
</evidence>
<reference evidence="1 2" key="1">
    <citation type="submission" date="2017-02" db="EMBL/GenBank/DDBJ databases">
        <authorList>
            <person name="Peterson S.W."/>
        </authorList>
    </citation>
    <scope>NUCLEOTIDE SEQUENCE [LARGE SCALE GENOMIC DNA]</scope>
    <source>
        <strain evidence="1 2">ATCC 17233</strain>
    </source>
</reference>
<dbReference type="OrthoDB" id="8211253at2"/>
<sequence length="282" mass="33726">MNFFVEGLQGSGKSTLLQRLSELYPDHMAIREGDYSPIELAWCAYVDEDKYDEILETYSDIREEIEKKSFVDISDKAKRVICYTQIITDVPGFHKNLEQYEIYNNRIPYDEFKDIVLKRYRGWHNNTADDHLKDDYLKEAQKKELIFECSLFQNIIEDMILFRCASDEEIIGFYKEVREVLQDKDYHIFYLKADDVRRNLAVIRKERSDDQGNELWFPLMMGYFNECPYSKERGLSGEEDLIKHFIHRQELELRICREVFPDKCTVITSKNYSDDNLIIELY</sequence>
<keyword evidence="2" id="KW-1185">Reference proteome</keyword>
<dbReference type="Proteomes" id="UP000189857">
    <property type="component" value="Unassembled WGS sequence"/>
</dbReference>
<dbReference type="AlphaFoldDB" id="A0A1T4NQC1"/>
<evidence type="ECO:0000313" key="1">
    <source>
        <dbReference type="EMBL" id="SJZ81414.1"/>
    </source>
</evidence>
<dbReference type="SUPFAM" id="SSF52540">
    <property type="entry name" value="P-loop containing nucleoside triphosphate hydrolases"/>
    <property type="match status" value="2"/>
</dbReference>
<accession>A0A1T4NQC1</accession>